<feature type="transmembrane region" description="Helical" evidence="1">
    <location>
        <begin position="20"/>
        <end position="38"/>
    </location>
</feature>
<evidence type="ECO:0000313" key="2">
    <source>
        <dbReference type="EMBL" id="KZT21770.1"/>
    </source>
</evidence>
<dbReference type="OrthoDB" id="2756618at2759"/>
<keyword evidence="1" id="KW-1133">Transmembrane helix</keyword>
<feature type="transmembrane region" description="Helical" evidence="1">
    <location>
        <begin position="50"/>
        <end position="76"/>
    </location>
</feature>
<dbReference type="STRING" id="1314782.A0A165Q110"/>
<keyword evidence="1" id="KW-0812">Transmembrane</keyword>
<evidence type="ECO:0000256" key="1">
    <source>
        <dbReference type="SAM" id="Phobius"/>
    </source>
</evidence>
<protein>
    <submittedName>
        <fullName evidence="2">Uncharacterized protein</fullName>
    </submittedName>
</protein>
<dbReference type="EMBL" id="KV425603">
    <property type="protein sequence ID" value="KZT21770.1"/>
    <property type="molecule type" value="Genomic_DNA"/>
</dbReference>
<keyword evidence="3" id="KW-1185">Reference proteome</keyword>
<feature type="transmembrane region" description="Helical" evidence="1">
    <location>
        <begin position="96"/>
        <end position="113"/>
    </location>
</feature>
<dbReference type="AlphaFoldDB" id="A0A165Q110"/>
<accession>A0A165Q110</accession>
<evidence type="ECO:0000313" key="3">
    <source>
        <dbReference type="Proteomes" id="UP000076761"/>
    </source>
</evidence>
<reference evidence="2 3" key="1">
    <citation type="journal article" date="2016" name="Mol. Biol. Evol.">
        <title>Comparative Genomics of Early-Diverging Mushroom-Forming Fungi Provides Insights into the Origins of Lignocellulose Decay Capabilities.</title>
        <authorList>
            <person name="Nagy L.G."/>
            <person name="Riley R."/>
            <person name="Tritt A."/>
            <person name="Adam C."/>
            <person name="Daum C."/>
            <person name="Floudas D."/>
            <person name="Sun H."/>
            <person name="Yadav J.S."/>
            <person name="Pangilinan J."/>
            <person name="Larsson K.H."/>
            <person name="Matsuura K."/>
            <person name="Barry K."/>
            <person name="Labutti K."/>
            <person name="Kuo R."/>
            <person name="Ohm R.A."/>
            <person name="Bhattacharya S.S."/>
            <person name="Shirouzu T."/>
            <person name="Yoshinaga Y."/>
            <person name="Martin F.M."/>
            <person name="Grigoriev I.V."/>
            <person name="Hibbett D.S."/>
        </authorList>
    </citation>
    <scope>NUCLEOTIDE SEQUENCE [LARGE SCALE GENOMIC DNA]</scope>
    <source>
        <strain evidence="2 3">HHB14362 ss-1</strain>
    </source>
</reference>
<name>A0A165Q110_9AGAM</name>
<dbReference type="InParanoid" id="A0A165Q110"/>
<keyword evidence="1" id="KW-0472">Membrane</keyword>
<gene>
    <name evidence="2" type="ORF">NEOLEDRAFT_1171772</name>
</gene>
<feature type="transmembrane region" description="Helical" evidence="1">
    <location>
        <begin position="163"/>
        <end position="187"/>
    </location>
</feature>
<organism evidence="2 3">
    <name type="scientific">Neolentinus lepideus HHB14362 ss-1</name>
    <dbReference type="NCBI Taxonomy" id="1314782"/>
    <lineage>
        <taxon>Eukaryota</taxon>
        <taxon>Fungi</taxon>
        <taxon>Dikarya</taxon>
        <taxon>Basidiomycota</taxon>
        <taxon>Agaricomycotina</taxon>
        <taxon>Agaricomycetes</taxon>
        <taxon>Gloeophyllales</taxon>
        <taxon>Gloeophyllaceae</taxon>
        <taxon>Neolentinus</taxon>
    </lineage>
</organism>
<dbReference type="Proteomes" id="UP000076761">
    <property type="component" value="Unassembled WGS sequence"/>
</dbReference>
<sequence>MAPSINIDVAELAGLIVESILYGIFLVLFVAAMYFTFARRRGIGLNKVMVLSALVLFVLATTQLVADATNIFQAFISRTREERISFLQDVSQPLFILKHTTLILMRLVSDFFVTYRCWIVWNNNIWVVITPIALTLGSGVVGFHTIWSFQHYGRETRAAQEQWLIALSVLSLAANAIATAFTALRIWNTGRRTVAEPPAPSLIPVVVIIIESSALNAAYMIANTITLITGNEGLETMAELVCAPNDLPTRMLINTLAGNTLSGLHLHACDNTRVDECHTGQQLDDEH</sequence>
<feature type="transmembrane region" description="Helical" evidence="1">
    <location>
        <begin position="125"/>
        <end position="143"/>
    </location>
</feature>
<proteinExistence type="predicted"/>